<accession>A0AAD4ZE53</accession>
<proteinExistence type="predicted"/>
<gene>
    <name evidence="1" type="ORF">L3X38_010424</name>
</gene>
<sequence>MATVMHILSYLKSSRRRDAATKLHCDSHYAFEIANNLVQHDRTKHVEVDRHFIKEKLELKLISIPFVPSLEQLADMLTHVVSKRQF</sequence>
<evidence type="ECO:0000313" key="1">
    <source>
        <dbReference type="EMBL" id="KAI5342549.1"/>
    </source>
</evidence>
<name>A0AAD4ZE53_PRUDU</name>
<keyword evidence="2" id="KW-1185">Reference proteome</keyword>
<dbReference type="CDD" id="cd09272">
    <property type="entry name" value="RNase_HI_RT_Ty1"/>
    <property type="match status" value="1"/>
</dbReference>
<dbReference type="Proteomes" id="UP001054821">
    <property type="component" value="Chromosome 2"/>
</dbReference>
<comment type="caution">
    <text evidence="1">The sequence shown here is derived from an EMBL/GenBank/DDBJ whole genome shotgun (WGS) entry which is preliminary data.</text>
</comment>
<organism evidence="1 2">
    <name type="scientific">Prunus dulcis</name>
    <name type="common">Almond</name>
    <name type="synonym">Amygdalus dulcis</name>
    <dbReference type="NCBI Taxonomy" id="3755"/>
    <lineage>
        <taxon>Eukaryota</taxon>
        <taxon>Viridiplantae</taxon>
        <taxon>Streptophyta</taxon>
        <taxon>Embryophyta</taxon>
        <taxon>Tracheophyta</taxon>
        <taxon>Spermatophyta</taxon>
        <taxon>Magnoliopsida</taxon>
        <taxon>eudicotyledons</taxon>
        <taxon>Gunneridae</taxon>
        <taxon>Pentapetalae</taxon>
        <taxon>rosids</taxon>
        <taxon>fabids</taxon>
        <taxon>Rosales</taxon>
        <taxon>Rosaceae</taxon>
        <taxon>Amygdaloideae</taxon>
        <taxon>Amygdaleae</taxon>
        <taxon>Prunus</taxon>
    </lineage>
</organism>
<evidence type="ECO:0000313" key="2">
    <source>
        <dbReference type="Proteomes" id="UP001054821"/>
    </source>
</evidence>
<dbReference type="AlphaFoldDB" id="A0AAD4ZE53"/>
<dbReference type="EMBL" id="JAJFAZ020000002">
    <property type="protein sequence ID" value="KAI5342549.1"/>
    <property type="molecule type" value="Genomic_DNA"/>
</dbReference>
<protein>
    <submittedName>
        <fullName evidence="1">Uncharacterized protein</fullName>
    </submittedName>
</protein>
<reference evidence="1 2" key="1">
    <citation type="journal article" date="2022" name="G3 (Bethesda)">
        <title>Whole-genome sequence and methylome profiling of the almond [Prunus dulcis (Mill.) D.A. Webb] cultivar 'Nonpareil'.</title>
        <authorList>
            <person name="D'Amico-Willman K.M."/>
            <person name="Ouma W.Z."/>
            <person name="Meulia T."/>
            <person name="Sideli G.M."/>
            <person name="Gradziel T.M."/>
            <person name="Fresnedo-Ramirez J."/>
        </authorList>
    </citation>
    <scope>NUCLEOTIDE SEQUENCE [LARGE SCALE GENOMIC DNA]</scope>
    <source>
        <strain evidence="1">Clone GOH B32 T37-40</strain>
    </source>
</reference>